<dbReference type="Gene3D" id="2.80.10.50">
    <property type="match status" value="3"/>
</dbReference>
<dbReference type="InterPro" id="IPR005887">
    <property type="entry name" value="GH92_a_mannosidase_put"/>
</dbReference>
<comment type="caution">
    <text evidence="4">The sequence shown here is derived from an EMBL/GenBank/DDBJ whole genome shotgun (WGS) entry which is preliminary data.</text>
</comment>
<dbReference type="NCBIfam" id="TIGR01180">
    <property type="entry name" value="aman2_put"/>
    <property type="match status" value="1"/>
</dbReference>
<dbReference type="Gene3D" id="1.20.1610.10">
    <property type="entry name" value="alpha-1,2-mannosidases domains"/>
    <property type="match status" value="1"/>
</dbReference>
<feature type="region of interest" description="Disordered" evidence="1">
    <location>
        <begin position="232"/>
        <end position="281"/>
    </location>
</feature>
<feature type="domain" description="Ricin B lectin" evidence="3">
    <location>
        <begin position="804"/>
        <end position="930"/>
    </location>
</feature>
<feature type="domain" description="Ricin B lectin" evidence="3">
    <location>
        <begin position="937"/>
        <end position="1062"/>
    </location>
</feature>
<dbReference type="Gene3D" id="1.20.1050.60">
    <property type="entry name" value="alpha-1,2-mannosidase"/>
    <property type="match status" value="1"/>
</dbReference>
<proteinExistence type="predicted"/>
<sequence>MRRPAWLCRPGPAAAVVATVALAAGGLCAPAHAAGRAALVSDPGALVNPFIGTSNQADDFPGADAPFGMVQWSPDTTSRPEGGGYEYNDSAITGFSLSHISGPGCGAAGDVPVLPTVGSTSTSATAAFSHANESASAGSYKVTLNSGITTELTATTRSGMARFTFPATSQADLVFKLTGSQNGASATQFTKVSSTEVSGQITSGHFCGAGNTYTVYFDMLFDRPFASQGTAAATRAATSGGSTGTQGERAGKNTAEKPNRPVLHGTMPKSESGAAKTAGGGATPAAAASSGYVTFDTTSNPVVQAKVGVSYVSVANAVANRTAENGGWDFNGIRDATHASWNSLLGRMQVAGGTSAQQQTFYTALYHSLLHPNVISDTNGQYPGFDGKVHTVDSGHQAVYANYSGWDIYRSQAQLEALVAPAVASDTAQSMVDSYRQTGLFPKWSEDNGESYVMVGDPAAPIIADYYAFGATGFDTGSALTGLVAQAANANNDRPGLNYLGAPGYLPHDGSYGCCNFYGPAATTLEYATADFAVSSFAKALGDGADHDTYLNRAQDWRNVINPASGLLQSRNADGSWVGGFDPTSGNDMVEGDSFIYTGMAPFNLAGLAQAQGGRTQMTHYLDTVLRSFTGDKGYAWVGNEPSIELPWEYDYTGAPYKTQSTVRAIQDQIWRNTPDGLADGNDDLGAMSAWYVWSALGMFPETPGTSDLALGSPLFTQAVVTLPSGSTLTVNGNGAADNAPYVQSATWNGAAWNNAYAPAGAVAAGGTLTYSLGTSANTSWASASSAAPPSYAGDTVAPPSPRTGPVTSGVSSSQCIDDAGSSTSDGSHVQIYGCDGTAAQDWTIAADGTVRTLGKCLDAANSGTSTGTLVQLWTCNGSGAQQWQPGANGSLVNPQSSLCLDDPNASTTERTQLQLWTCNGSAAQNWTLPAATTRTGSVVAGVSSSLCLDDDANATTDGNPIQIWGCNTSDAQKWTMASDGTFRVLGKCLDAADSGTTNGTSVQLWTCNGTGAQQWRASSSGQLVNRHAGLCLDDPSGSTTAGTHLQLYTCNGSAAQKWVLPS</sequence>
<dbReference type="InterPro" id="IPR041371">
    <property type="entry name" value="GH92_N"/>
</dbReference>
<organism evidence="4 5">
    <name type="scientific">Actinacidiphila acidipaludis</name>
    <dbReference type="NCBI Taxonomy" id="2873382"/>
    <lineage>
        <taxon>Bacteria</taxon>
        <taxon>Bacillati</taxon>
        <taxon>Actinomycetota</taxon>
        <taxon>Actinomycetes</taxon>
        <taxon>Kitasatosporales</taxon>
        <taxon>Streptomycetaceae</taxon>
        <taxon>Actinacidiphila</taxon>
    </lineage>
</organism>
<evidence type="ECO:0000259" key="3">
    <source>
        <dbReference type="SMART" id="SM00458"/>
    </source>
</evidence>
<dbReference type="SUPFAM" id="SSF48208">
    <property type="entry name" value="Six-hairpin glycosidases"/>
    <property type="match status" value="1"/>
</dbReference>
<dbReference type="PROSITE" id="PS50231">
    <property type="entry name" value="RICIN_B_LECTIN"/>
    <property type="match status" value="2"/>
</dbReference>
<dbReference type="EMBL" id="JAINZZ010000063">
    <property type="protein sequence ID" value="MBY8882115.1"/>
    <property type="molecule type" value="Genomic_DNA"/>
</dbReference>
<feature type="compositionally biased region" description="Low complexity" evidence="1">
    <location>
        <begin position="784"/>
        <end position="793"/>
    </location>
</feature>
<dbReference type="SMART" id="SM00458">
    <property type="entry name" value="RICIN"/>
    <property type="match status" value="2"/>
</dbReference>
<feature type="region of interest" description="Disordered" evidence="1">
    <location>
        <begin position="784"/>
        <end position="827"/>
    </location>
</feature>
<evidence type="ECO:0000313" key="4">
    <source>
        <dbReference type="EMBL" id="MBY8882115.1"/>
    </source>
</evidence>
<dbReference type="Pfam" id="PF17678">
    <property type="entry name" value="Glyco_hydro_92N"/>
    <property type="match status" value="1"/>
</dbReference>
<feature type="compositionally biased region" description="Polar residues" evidence="1">
    <location>
        <begin position="806"/>
        <end position="827"/>
    </location>
</feature>
<keyword evidence="2" id="KW-0732">Signal</keyword>
<reference evidence="4 5" key="1">
    <citation type="submission" date="2021-08" db="EMBL/GenBank/DDBJ databases">
        <title>WGS of actinomycetes from Thailand.</title>
        <authorList>
            <person name="Thawai C."/>
        </authorList>
    </citation>
    <scope>NUCLEOTIDE SEQUENCE [LARGE SCALE GENOMIC DNA]</scope>
    <source>
        <strain evidence="4 5">PLK6-54</strain>
    </source>
</reference>
<feature type="signal peptide" evidence="2">
    <location>
        <begin position="1"/>
        <end position="33"/>
    </location>
</feature>
<dbReference type="PANTHER" id="PTHR12143">
    <property type="entry name" value="PEPTIDE N-GLYCANASE PNGASE -RELATED"/>
    <property type="match status" value="1"/>
</dbReference>
<dbReference type="InterPro" id="IPR014718">
    <property type="entry name" value="GH-type_carb-bd"/>
</dbReference>
<dbReference type="InterPro" id="IPR050883">
    <property type="entry name" value="PNGase"/>
</dbReference>
<keyword evidence="5" id="KW-1185">Reference proteome</keyword>
<dbReference type="InterPro" id="IPR000772">
    <property type="entry name" value="Ricin_B_lectin"/>
</dbReference>
<evidence type="ECO:0000256" key="2">
    <source>
        <dbReference type="SAM" id="SignalP"/>
    </source>
</evidence>
<name>A0ABS7QG25_9ACTN</name>
<dbReference type="InterPro" id="IPR035992">
    <property type="entry name" value="Ricin_B-like_lectins"/>
</dbReference>
<feature type="chain" id="PRO_5045723605" evidence="2">
    <location>
        <begin position="34"/>
        <end position="1063"/>
    </location>
</feature>
<feature type="compositionally biased region" description="Basic and acidic residues" evidence="1">
    <location>
        <begin position="249"/>
        <end position="259"/>
    </location>
</feature>
<dbReference type="PANTHER" id="PTHR12143:SF39">
    <property type="entry name" value="SECRETED PROTEIN"/>
    <property type="match status" value="1"/>
</dbReference>
<dbReference type="Pfam" id="PF07971">
    <property type="entry name" value="Glyco_hydro_92"/>
    <property type="match status" value="1"/>
</dbReference>
<dbReference type="SUPFAM" id="SSF50370">
    <property type="entry name" value="Ricin B-like lectins"/>
    <property type="match status" value="2"/>
</dbReference>
<dbReference type="InterPro" id="IPR008928">
    <property type="entry name" value="6-hairpin_glycosidase_sf"/>
</dbReference>
<evidence type="ECO:0000256" key="1">
    <source>
        <dbReference type="SAM" id="MobiDB-lite"/>
    </source>
</evidence>
<dbReference type="CDD" id="cd23451">
    <property type="entry name" value="beta-trefoil_Ricin_laminarinase"/>
    <property type="match status" value="2"/>
</dbReference>
<evidence type="ECO:0000313" key="5">
    <source>
        <dbReference type="Proteomes" id="UP000778578"/>
    </source>
</evidence>
<dbReference type="InterPro" id="IPR012939">
    <property type="entry name" value="Glyco_hydro_92"/>
</dbReference>
<dbReference type="Pfam" id="PF00652">
    <property type="entry name" value="Ricin_B_lectin"/>
    <property type="match status" value="2"/>
</dbReference>
<accession>A0ABS7QG25</accession>
<feature type="compositionally biased region" description="Low complexity" evidence="1">
    <location>
        <begin position="272"/>
        <end position="281"/>
    </location>
</feature>
<dbReference type="RefSeq" id="WP_222968282.1">
    <property type="nucleotide sequence ID" value="NZ_JAINZZ010000063.1"/>
</dbReference>
<dbReference type="NCBIfam" id="NF035929">
    <property type="entry name" value="lectin_1"/>
    <property type="match status" value="1"/>
</dbReference>
<dbReference type="Gene3D" id="2.70.98.10">
    <property type="match status" value="1"/>
</dbReference>
<dbReference type="Proteomes" id="UP000778578">
    <property type="component" value="Unassembled WGS sequence"/>
</dbReference>
<dbReference type="Gene3D" id="3.30.2080.10">
    <property type="entry name" value="GH92 mannosidase domain"/>
    <property type="match status" value="1"/>
</dbReference>
<protein>
    <submittedName>
        <fullName evidence="4">Lectin</fullName>
    </submittedName>
</protein>
<gene>
    <name evidence="4" type="ORF">K7862_31445</name>
</gene>